<organism evidence="1">
    <name type="scientific">Siphoviridae sp. ctOrJ23</name>
    <dbReference type="NCBI Taxonomy" id="2825481"/>
    <lineage>
        <taxon>Viruses</taxon>
        <taxon>Duplodnaviria</taxon>
        <taxon>Heunggongvirae</taxon>
        <taxon>Uroviricota</taxon>
        <taxon>Caudoviricetes</taxon>
    </lineage>
</organism>
<accession>A0A8S5Q250</accession>
<proteinExistence type="predicted"/>
<sequence>MLCGDIFITRNSKNRMCDKCRELTYPHLAKQRSKKSNFKDHLCVEVHQLKMYNHQNGTRLTYGQWKGQKYLGKIK</sequence>
<evidence type="ECO:0000313" key="1">
    <source>
        <dbReference type="EMBL" id="DAE12819.1"/>
    </source>
</evidence>
<dbReference type="EMBL" id="BK015557">
    <property type="protein sequence ID" value="DAE12819.1"/>
    <property type="molecule type" value="Genomic_DNA"/>
</dbReference>
<reference evidence="1" key="1">
    <citation type="journal article" date="2021" name="Proc. Natl. Acad. Sci. U.S.A.">
        <title>A Catalog of Tens of Thousands of Viruses from Human Metagenomes Reveals Hidden Associations with Chronic Diseases.</title>
        <authorList>
            <person name="Tisza M.J."/>
            <person name="Buck C.B."/>
        </authorList>
    </citation>
    <scope>NUCLEOTIDE SEQUENCE</scope>
    <source>
        <strain evidence="1">CtOrJ23</strain>
    </source>
</reference>
<name>A0A8S5Q250_9CAUD</name>
<protein>
    <submittedName>
        <fullName evidence="1">Uncharacterized protein</fullName>
    </submittedName>
</protein>